<comment type="caution">
    <text evidence="1">The sequence shown here is derived from an EMBL/GenBank/DDBJ whole genome shotgun (WGS) entry which is preliminary data.</text>
</comment>
<organism evidence="1 2">
    <name type="scientific">Miscanthus lutarioriparius</name>
    <dbReference type="NCBI Taxonomy" id="422564"/>
    <lineage>
        <taxon>Eukaryota</taxon>
        <taxon>Viridiplantae</taxon>
        <taxon>Streptophyta</taxon>
        <taxon>Embryophyta</taxon>
        <taxon>Tracheophyta</taxon>
        <taxon>Spermatophyta</taxon>
        <taxon>Magnoliopsida</taxon>
        <taxon>Liliopsida</taxon>
        <taxon>Poales</taxon>
        <taxon>Poaceae</taxon>
        <taxon>PACMAD clade</taxon>
        <taxon>Panicoideae</taxon>
        <taxon>Andropogonodae</taxon>
        <taxon>Andropogoneae</taxon>
        <taxon>Saccharinae</taxon>
        <taxon>Miscanthus</taxon>
    </lineage>
</organism>
<dbReference type="PANTHER" id="PTHR33800:SF3">
    <property type="entry name" value="OS06G0111200 PROTEIN"/>
    <property type="match status" value="1"/>
</dbReference>
<dbReference type="PANTHER" id="PTHR33800">
    <property type="entry name" value="OS06G0113600 PROTEIN"/>
    <property type="match status" value="1"/>
</dbReference>
<protein>
    <submittedName>
        <fullName evidence="1">Uncharacterized protein</fullName>
    </submittedName>
</protein>
<keyword evidence="2" id="KW-1185">Reference proteome</keyword>
<evidence type="ECO:0000313" key="2">
    <source>
        <dbReference type="Proteomes" id="UP000604825"/>
    </source>
</evidence>
<dbReference type="EMBL" id="CAJGYO010000019">
    <property type="protein sequence ID" value="CAD6340547.1"/>
    <property type="molecule type" value="Genomic_DNA"/>
</dbReference>
<dbReference type="AlphaFoldDB" id="A0A811SHZ9"/>
<dbReference type="Proteomes" id="UP000604825">
    <property type="component" value="Unassembled WGS sequence"/>
</dbReference>
<sequence length="204" mass="23150">MAVSSQHSVPASLLDWSVGSDSWSEMQLGNSLIEQIVEFNVILYMFDLYKPATPRKYSYLCATGPWPPSLVDLQEMITVSWDNNDMHGCPFRRPWLVVCSGMLLIVDYYLSVTSSGALVNYKAYLLDMSTEPATWLEVVKLENDTVFIARVMGGARQPWVLHGLGDDADAVWDDSTDPDLEFCRGWYSELQPFWVYPSMFYSDG</sequence>
<accession>A0A811SHZ9</accession>
<proteinExistence type="predicted"/>
<reference evidence="1" key="1">
    <citation type="submission" date="2020-10" db="EMBL/GenBank/DDBJ databases">
        <authorList>
            <person name="Han B."/>
            <person name="Lu T."/>
            <person name="Zhao Q."/>
            <person name="Huang X."/>
            <person name="Zhao Y."/>
        </authorList>
    </citation>
    <scope>NUCLEOTIDE SEQUENCE</scope>
</reference>
<name>A0A811SHZ9_9POAL</name>
<gene>
    <name evidence="1" type="ORF">NCGR_LOCUS64645</name>
</gene>
<evidence type="ECO:0000313" key="1">
    <source>
        <dbReference type="EMBL" id="CAD6340547.1"/>
    </source>
</evidence>